<organism evidence="2 3">
    <name type="scientific">Glomus cerebriforme</name>
    <dbReference type="NCBI Taxonomy" id="658196"/>
    <lineage>
        <taxon>Eukaryota</taxon>
        <taxon>Fungi</taxon>
        <taxon>Fungi incertae sedis</taxon>
        <taxon>Mucoromycota</taxon>
        <taxon>Glomeromycotina</taxon>
        <taxon>Glomeromycetes</taxon>
        <taxon>Glomerales</taxon>
        <taxon>Glomeraceae</taxon>
        <taxon>Glomus</taxon>
    </lineage>
</organism>
<feature type="region of interest" description="Disordered" evidence="1">
    <location>
        <begin position="67"/>
        <end position="123"/>
    </location>
</feature>
<evidence type="ECO:0000313" key="2">
    <source>
        <dbReference type="EMBL" id="RIA98206.1"/>
    </source>
</evidence>
<dbReference type="OrthoDB" id="2426884at2759"/>
<feature type="compositionally biased region" description="Basic and acidic residues" evidence="1">
    <location>
        <begin position="98"/>
        <end position="122"/>
    </location>
</feature>
<accession>A0A397TMR5</accession>
<keyword evidence="3" id="KW-1185">Reference proteome</keyword>
<comment type="caution">
    <text evidence="2">The sequence shown here is derived from an EMBL/GenBank/DDBJ whole genome shotgun (WGS) entry which is preliminary data.</text>
</comment>
<sequence length="341" mass="39263">MDGKINKRIRQVPKDLNAIWHCEQVGDSTFLSPDPNHDNMGCINPTIDIPLTVQEINSSGSVYIPIQDAGSTDKRNYGNKRRSKELSNNSECNIYNMEKNKDNNINKEDDNREQQDNSKIKSENNASSRVVCFENCPNKDGVFDLQSSVGELFRIHSLDGVMWEENPEVPCNFVQPHDQSRRKICDVSMSEVSVGGEYNGTKRDCKDRPIVVEKIKDEFDSMFVALSLGFMIREYSAKHLISQVKQVQEYGFDHIIIIGELPFGILFMDCYGRVFEWNTDLDILYLHGDDIEAAKRKYVRPELWVVEYDGTIDVINSDDEFNTHNTKPIVKKDKKKKKKHR</sequence>
<dbReference type="Proteomes" id="UP000265703">
    <property type="component" value="Unassembled WGS sequence"/>
</dbReference>
<gene>
    <name evidence="2" type="ORF">C1645_813069</name>
</gene>
<reference evidence="2 3" key="1">
    <citation type="submission" date="2018-06" db="EMBL/GenBank/DDBJ databases">
        <title>Comparative genomics reveals the genomic features of Rhizophagus irregularis, R. cerebriforme, R. diaphanum and Gigaspora rosea, and their symbiotic lifestyle signature.</title>
        <authorList>
            <person name="Morin E."/>
            <person name="San Clemente H."/>
            <person name="Chen E.C.H."/>
            <person name="De La Providencia I."/>
            <person name="Hainaut M."/>
            <person name="Kuo A."/>
            <person name="Kohler A."/>
            <person name="Murat C."/>
            <person name="Tang N."/>
            <person name="Roy S."/>
            <person name="Loubradou J."/>
            <person name="Henrissat B."/>
            <person name="Grigoriev I.V."/>
            <person name="Corradi N."/>
            <person name="Roux C."/>
            <person name="Martin F.M."/>
        </authorList>
    </citation>
    <scope>NUCLEOTIDE SEQUENCE [LARGE SCALE GENOMIC DNA]</scope>
    <source>
        <strain evidence="2 3">DAOM 227022</strain>
    </source>
</reference>
<protein>
    <submittedName>
        <fullName evidence="2">Uncharacterized protein</fullName>
    </submittedName>
</protein>
<evidence type="ECO:0000313" key="3">
    <source>
        <dbReference type="Proteomes" id="UP000265703"/>
    </source>
</evidence>
<evidence type="ECO:0000256" key="1">
    <source>
        <dbReference type="SAM" id="MobiDB-lite"/>
    </source>
</evidence>
<name>A0A397TMR5_9GLOM</name>
<dbReference type="AlphaFoldDB" id="A0A397TMR5"/>
<proteinExistence type="predicted"/>
<dbReference type="EMBL" id="QKYT01000019">
    <property type="protein sequence ID" value="RIA98206.1"/>
    <property type="molecule type" value="Genomic_DNA"/>
</dbReference>